<dbReference type="Pfam" id="PF13419">
    <property type="entry name" value="HAD_2"/>
    <property type="match status" value="1"/>
</dbReference>
<protein>
    <submittedName>
        <fullName evidence="1">HAD family phosphatase</fullName>
    </submittedName>
</protein>
<dbReference type="PANTHER" id="PTHR18901:SF38">
    <property type="entry name" value="PSEUDOURIDINE-5'-PHOSPHATASE"/>
    <property type="match status" value="1"/>
</dbReference>
<dbReference type="SFLD" id="SFLDS00003">
    <property type="entry name" value="Haloacid_Dehalogenase"/>
    <property type="match status" value="1"/>
</dbReference>
<dbReference type="AlphaFoldDB" id="A0AAE6EI30"/>
<dbReference type="Proteomes" id="UP000298579">
    <property type="component" value="Plasmid pAtCFBP5877a"/>
</dbReference>
<keyword evidence="1" id="KW-0614">Plasmid</keyword>
<dbReference type="Gene3D" id="1.10.150.240">
    <property type="entry name" value="Putative phosphatase, domain 2"/>
    <property type="match status" value="1"/>
</dbReference>
<geneLocation type="plasmid" evidence="2">
    <name>patcfbp5877a</name>
</geneLocation>
<dbReference type="CDD" id="cd07505">
    <property type="entry name" value="HAD_BPGM-like"/>
    <property type="match status" value="1"/>
</dbReference>
<dbReference type="SFLD" id="SFLDG01129">
    <property type="entry name" value="C1.5:_HAD__Beta-PGM__Phosphata"/>
    <property type="match status" value="1"/>
</dbReference>
<gene>
    <name evidence="1" type="ORF">CFBP5877_25830</name>
</gene>
<name>A0AAE6EI30_AGRTU</name>
<dbReference type="PRINTS" id="PR00413">
    <property type="entry name" value="HADHALOGNASE"/>
</dbReference>
<organism evidence="1 2">
    <name type="scientific">Agrobacterium tumefaciens</name>
    <dbReference type="NCBI Taxonomy" id="358"/>
    <lineage>
        <taxon>Bacteria</taxon>
        <taxon>Pseudomonadati</taxon>
        <taxon>Pseudomonadota</taxon>
        <taxon>Alphaproteobacteria</taxon>
        <taxon>Hyphomicrobiales</taxon>
        <taxon>Rhizobiaceae</taxon>
        <taxon>Rhizobium/Agrobacterium group</taxon>
        <taxon>Agrobacterium</taxon>
        <taxon>Agrobacterium tumefaciens complex</taxon>
    </lineage>
</organism>
<evidence type="ECO:0000313" key="1">
    <source>
        <dbReference type="EMBL" id="QCL82532.1"/>
    </source>
</evidence>
<dbReference type="NCBIfam" id="TIGR01509">
    <property type="entry name" value="HAD-SF-IA-v3"/>
    <property type="match status" value="1"/>
</dbReference>
<proteinExistence type="predicted"/>
<dbReference type="InterPro" id="IPR041492">
    <property type="entry name" value="HAD_2"/>
</dbReference>
<reference evidence="1 2" key="1">
    <citation type="submission" date="2019-04" db="EMBL/GenBank/DDBJ databases">
        <title>Complete genome sequence of Agrobacterium tumefaciens CFBP5877.</title>
        <authorList>
            <person name="Huang Y.-Y."/>
            <person name="Chiang H.-Y."/>
            <person name="Chou L."/>
            <person name="Lai E.-M."/>
            <person name="Kuo C.-H."/>
        </authorList>
    </citation>
    <scope>NUCLEOTIDE SEQUENCE [LARGE SCALE GENOMIC DNA]</scope>
    <source>
        <strain evidence="1 2">CFBP5877</strain>
        <plasmid evidence="2">patcfbp5877a</plasmid>
    </source>
</reference>
<evidence type="ECO:0000313" key="2">
    <source>
        <dbReference type="Proteomes" id="UP000298579"/>
    </source>
</evidence>
<dbReference type="InterPro" id="IPR036412">
    <property type="entry name" value="HAD-like_sf"/>
</dbReference>
<accession>A0AAE6EI30</accession>
<dbReference type="InterPro" id="IPR023198">
    <property type="entry name" value="PGP-like_dom2"/>
</dbReference>
<sequence>MMLRYMPSAVVFDMDGLIFDTEVLYQQAFMEAAREVRHDVPLALMQGAIGVPWAQNKLSFLQQMGPDFPVDQYGDAVMRYFETLASKQLRLKPGVVELLDVLDKLVLPRCIATSSSHATVQKHLSAHRLQGRFDAIIAHGDYAAGKPSPDPFRVAARRLQVEPDQCLALEDSFNGVRSASSAGMMTFMVPDIYKPTPEIRSLCTGVVTDLHVICDLLLGASTTCPTSR</sequence>
<dbReference type="PANTHER" id="PTHR18901">
    <property type="entry name" value="2-DEOXYGLUCOSE-6-PHOSPHATE PHOSPHATASE 2"/>
    <property type="match status" value="1"/>
</dbReference>
<dbReference type="InterPro" id="IPR023214">
    <property type="entry name" value="HAD_sf"/>
</dbReference>
<dbReference type="RefSeq" id="WP_080830556.1">
    <property type="nucleotide sequence ID" value="NZ_CP039890.1"/>
</dbReference>
<dbReference type="InterPro" id="IPR006439">
    <property type="entry name" value="HAD-SF_hydro_IA"/>
</dbReference>
<dbReference type="EMBL" id="CP039899">
    <property type="protein sequence ID" value="QCL82532.1"/>
    <property type="molecule type" value="Genomic_DNA"/>
</dbReference>
<dbReference type="Gene3D" id="3.40.50.1000">
    <property type="entry name" value="HAD superfamily/HAD-like"/>
    <property type="match status" value="1"/>
</dbReference>
<dbReference type="SUPFAM" id="SSF56784">
    <property type="entry name" value="HAD-like"/>
    <property type="match status" value="1"/>
</dbReference>